<dbReference type="EMBL" id="CAMPGE010023198">
    <property type="protein sequence ID" value="CAI2381163.1"/>
    <property type="molecule type" value="Genomic_DNA"/>
</dbReference>
<name>A0AAD1XX91_EUPCR</name>
<feature type="transmembrane region" description="Helical" evidence="1">
    <location>
        <begin position="77"/>
        <end position="98"/>
    </location>
</feature>
<accession>A0AAD1XX91</accession>
<evidence type="ECO:0000256" key="1">
    <source>
        <dbReference type="SAM" id="Phobius"/>
    </source>
</evidence>
<organism evidence="2 3">
    <name type="scientific">Euplotes crassus</name>
    <dbReference type="NCBI Taxonomy" id="5936"/>
    <lineage>
        <taxon>Eukaryota</taxon>
        <taxon>Sar</taxon>
        <taxon>Alveolata</taxon>
        <taxon>Ciliophora</taxon>
        <taxon>Intramacronucleata</taxon>
        <taxon>Spirotrichea</taxon>
        <taxon>Hypotrichia</taxon>
        <taxon>Euplotida</taxon>
        <taxon>Euplotidae</taxon>
        <taxon>Moneuplotes</taxon>
    </lineage>
</organism>
<keyword evidence="1" id="KW-0812">Transmembrane</keyword>
<feature type="transmembrane region" description="Helical" evidence="1">
    <location>
        <begin position="136"/>
        <end position="162"/>
    </location>
</feature>
<comment type="caution">
    <text evidence="2">The sequence shown here is derived from an EMBL/GenBank/DDBJ whole genome shotgun (WGS) entry which is preliminary data.</text>
</comment>
<dbReference type="AlphaFoldDB" id="A0AAD1XX91"/>
<protein>
    <recommendedName>
        <fullName evidence="4">Transmembrane protein</fullName>
    </recommendedName>
</protein>
<keyword evidence="1" id="KW-0472">Membrane</keyword>
<dbReference type="Proteomes" id="UP001295684">
    <property type="component" value="Unassembled WGS sequence"/>
</dbReference>
<keyword evidence="3" id="KW-1185">Reference proteome</keyword>
<proteinExistence type="predicted"/>
<keyword evidence="1" id="KW-1133">Transmembrane helix</keyword>
<reference evidence="2" key="1">
    <citation type="submission" date="2023-07" db="EMBL/GenBank/DDBJ databases">
        <authorList>
            <consortium name="AG Swart"/>
            <person name="Singh M."/>
            <person name="Singh A."/>
            <person name="Seah K."/>
            <person name="Emmerich C."/>
        </authorList>
    </citation>
    <scope>NUCLEOTIDE SEQUENCE</scope>
    <source>
        <strain evidence="2">DP1</strain>
    </source>
</reference>
<evidence type="ECO:0000313" key="3">
    <source>
        <dbReference type="Proteomes" id="UP001295684"/>
    </source>
</evidence>
<feature type="transmembrane region" description="Helical" evidence="1">
    <location>
        <begin position="46"/>
        <end position="65"/>
    </location>
</feature>
<gene>
    <name evidence="2" type="ORF">ECRASSUSDP1_LOCUS22610</name>
</gene>
<sequence>MEKAAYPILDQPKDLPQMQPKAVFKPVAKQQIPIVETQNLELKINWAQIFNILVLVGVILLGLAYDSHLSDVTNMPIFRPMLWFKYILIILNIVHYFSPGNDIVNQGLTIFAYTSFVELIVNVLILLVVLSQDVAYILAAGLGLVFITLPTFLVGLTSWILLKNSITYQSANQIYTMAQNFYQEQTKEEQAQPKYQQVQFIVQP</sequence>
<evidence type="ECO:0008006" key="4">
    <source>
        <dbReference type="Google" id="ProtNLM"/>
    </source>
</evidence>
<evidence type="ECO:0000313" key="2">
    <source>
        <dbReference type="EMBL" id="CAI2381163.1"/>
    </source>
</evidence>
<feature type="transmembrane region" description="Helical" evidence="1">
    <location>
        <begin position="110"/>
        <end position="130"/>
    </location>
</feature>